<dbReference type="Gene3D" id="1.20.120.450">
    <property type="entry name" value="dinb family like domain"/>
    <property type="match status" value="1"/>
</dbReference>
<dbReference type="InterPro" id="IPR011466">
    <property type="entry name" value="DUF1572"/>
</dbReference>
<gene>
    <name evidence="1" type="ORF">FHK87_23020</name>
</gene>
<dbReference type="AlphaFoldDB" id="A0A504J5E9"/>
<keyword evidence="2" id="KW-1185">Reference proteome</keyword>
<dbReference type="Proteomes" id="UP000315540">
    <property type="component" value="Unassembled WGS sequence"/>
</dbReference>
<reference evidence="1 2" key="1">
    <citation type="submission" date="2019-06" db="EMBL/GenBank/DDBJ databases">
        <authorList>
            <person name="Meng X."/>
        </authorList>
    </citation>
    <scope>NUCLEOTIDE SEQUENCE [LARGE SCALE GENOMIC DNA]</scope>
    <source>
        <strain evidence="1 2">M625</strain>
    </source>
</reference>
<comment type="caution">
    <text evidence="1">The sequence shown here is derived from an EMBL/GenBank/DDBJ whole genome shotgun (WGS) entry which is preliminary data.</text>
</comment>
<dbReference type="OrthoDB" id="68731at2"/>
<dbReference type="EMBL" id="VFWZ01000009">
    <property type="protein sequence ID" value="TPN82299.1"/>
    <property type="molecule type" value="Genomic_DNA"/>
</dbReference>
<proteinExistence type="predicted"/>
<dbReference type="InterPro" id="IPR034660">
    <property type="entry name" value="DinB/YfiT-like"/>
</dbReference>
<dbReference type="RefSeq" id="WP_140597230.1">
    <property type="nucleotide sequence ID" value="NZ_VFWZ01000009.1"/>
</dbReference>
<protein>
    <submittedName>
        <fullName evidence="1">DUF1572 domain-containing protein</fullName>
    </submittedName>
</protein>
<dbReference type="Pfam" id="PF07609">
    <property type="entry name" value="DUF1572"/>
    <property type="match status" value="1"/>
</dbReference>
<sequence>MNTILYIEGIQKQFAYYKQLGEKTIDQVPEGKLFWQYNDNSNSIAIIIKHLWGNMRSRWIDFLTTDGEKEWRERDTEFENDIKTKQELLEKWNEGWDCLFAALKTINKDNFEQPIYIRNVEHTVTEAINRQLAHYSYHIGQIVFIGKMIADKRWESLSIPKGKSTAYNAKRFSQSKHKAHYTDTLIEPKNDQ</sequence>
<organism evidence="1 2">
    <name type="scientific">Aquimarina algicola</name>
    <dbReference type="NCBI Taxonomy" id="2589995"/>
    <lineage>
        <taxon>Bacteria</taxon>
        <taxon>Pseudomonadati</taxon>
        <taxon>Bacteroidota</taxon>
        <taxon>Flavobacteriia</taxon>
        <taxon>Flavobacteriales</taxon>
        <taxon>Flavobacteriaceae</taxon>
        <taxon>Aquimarina</taxon>
    </lineage>
</organism>
<name>A0A504J5E9_9FLAO</name>
<evidence type="ECO:0000313" key="2">
    <source>
        <dbReference type="Proteomes" id="UP000315540"/>
    </source>
</evidence>
<accession>A0A504J5E9</accession>
<dbReference type="SUPFAM" id="SSF109854">
    <property type="entry name" value="DinB/YfiT-like putative metalloenzymes"/>
    <property type="match status" value="1"/>
</dbReference>
<evidence type="ECO:0000313" key="1">
    <source>
        <dbReference type="EMBL" id="TPN82299.1"/>
    </source>
</evidence>